<dbReference type="EMBL" id="JAWNGG020000158">
    <property type="protein sequence ID" value="KAK9299027.1"/>
    <property type="molecule type" value="Genomic_DNA"/>
</dbReference>
<comment type="caution">
    <text evidence="1">The sequence shown here is derived from an EMBL/GenBank/DDBJ whole genome shotgun (WGS) entry which is preliminary data.</text>
</comment>
<organism evidence="1 2">
    <name type="scientific">Tetragonisca angustula</name>
    <dbReference type="NCBI Taxonomy" id="166442"/>
    <lineage>
        <taxon>Eukaryota</taxon>
        <taxon>Metazoa</taxon>
        <taxon>Ecdysozoa</taxon>
        <taxon>Arthropoda</taxon>
        <taxon>Hexapoda</taxon>
        <taxon>Insecta</taxon>
        <taxon>Pterygota</taxon>
        <taxon>Neoptera</taxon>
        <taxon>Endopterygota</taxon>
        <taxon>Hymenoptera</taxon>
        <taxon>Apocrita</taxon>
        <taxon>Aculeata</taxon>
        <taxon>Apoidea</taxon>
        <taxon>Anthophila</taxon>
        <taxon>Apidae</taxon>
        <taxon>Tetragonisca</taxon>
    </lineage>
</organism>
<keyword evidence="2" id="KW-1185">Reference proteome</keyword>
<evidence type="ECO:0000313" key="1">
    <source>
        <dbReference type="EMBL" id="KAK9299027.1"/>
    </source>
</evidence>
<sequence>MCNVFVDSSAVVEGQDDDTGVTLGRKLNPPANWIDKLRIGVTCTRCRAARQNHTDEGVVAFAITTPESNSATLSFLVAWRKRG</sequence>
<gene>
    <name evidence="1" type="ORF">QLX08_007856</name>
</gene>
<accession>A0AAW0ZN48</accession>
<protein>
    <submittedName>
        <fullName evidence="1">Uncharacterized protein</fullName>
    </submittedName>
</protein>
<evidence type="ECO:0000313" key="2">
    <source>
        <dbReference type="Proteomes" id="UP001432146"/>
    </source>
</evidence>
<dbReference type="AlphaFoldDB" id="A0AAW0ZN48"/>
<proteinExistence type="predicted"/>
<reference evidence="1 2" key="1">
    <citation type="submission" date="2024-05" db="EMBL/GenBank/DDBJ databases">
        <title>The nuclear and mitochondrial genome assemblies of Tetragonisca angustula (Apidae: Meliponini), a tiny yet remarkable pollinator in the Neotropics.</title>
        <authorList>
            <person name="Ferrari R."/>
            <person name="Ricardo P.C."/>
            <person name="Dias F.C."/>
            <person name="Araujo N.S."/>
            <person name="Soares D.O."/>
            <person name="Zhou Q.-S."/>
            <person name="Zhu C.-D."/>
            <person name="Coutinho L."/>
            <person name="Airas M.C."/>
            <person name="Batista T.M."/>
        </authorList>
    </citation>
    <scope>NUCLEOTIDE SEQUENCE [LARGE SCALE GENOMIC DNA]</scope>
    <source>
        <strain evidence="1">ASF017062</strain>
        <tissue evidence="1">Abdomen</tissue>
    </source>
</reference>
<name>A0AAW0ZN48_9HYME</name>
<dbReference type="Proteomes" id="UP001432146">
    <property type="component" value="Unassembled WGS sequence"/>
</dbReference>